<name>A0A0K1EJI5_CHOCO</name>
<feature type="coiled-coil region" evidence="1">
    <location>
        <begin position="134"/>
        <end position="161"/>
    </location>
</feature>
<evidence type="ECO:0000256" key="1">
    <source>
        <dbReference type="SAM" id="Coils"/>
    </source>
</evidence>
<keyword evidence="1" id="KW-0175">Coiled coil</keyword>
<dbReference type="KEGG" id="ccro:CMC5_049040"/>
<feature type="coiled-coil region" evidence="1">
    <location>
        <begin position="215"/>
        <end position="301"/>
    </location>
</feature>
<dbReference type="AlphaFoldDB" id="A0A0K1EJI5"/>
<dbReference type="EMBL" id="CP012159">
    <property type="protein sequence ID" value="AKT40748.1"/>
    <property type="molecule type" value="Genomic_DNA"/>
</dbReference>
<organism evidence="2 3">
    <name type="scientific">Chondromyces crocatus</name>
    <dbReference type="NCBI Taxonomy" id="52"/>
    <lineage>
        <taxon>Bacteria</taxon>
        <taxon>Pseudomonadati</taxon>
        <taxon>Myxococcota</taxon>
        <taxon>Polyangia</taxon>
        <taxon>Polyangiales</taxon>
        <taxon>Polyangiaceae</taxon>
        <taxon>Chondromyces</taxon>
    </lineage>
</organism>
<keyword evidence="3" id="KW-1185">Reference proteome</keyword>
<dbReference type="STRING" id="52.CMC5_049040"/>
<protein>
    <submittedName>
        <fullName evidence="2">Uncharacterized protein</fullName>
    </submittedName>
</protein>
<evidence type="ECO:0000313" key="2">
    <source>
        <dbReference type="EMBL" id="AKT40748.1"/>
    </source>
</evidence>
<reference evidence="2 3" key="1">
    <citation type="submission" date="2015-07" db="EMBL/GenBank/DDBJ databases">
        <title>Genome analysis of myxobacterium Chondromyces crocatus Cm c5 reveals a high potential for natural compound synthesis and the genetic basis for the loss of fruiting body formation.</title>
        <authorList>
            <person name="Zaburannyi N."/>
            <person name="Bunk B."/>
            <person name="Maier J."/>
            <person name="Overmann J."/>
            <person name="Mueller R."/>
        </authorList>
    </citation>
    <scope>NUCLEOTIDE SEQUENCE [LARGE SCALE GENOMIC DNA]</scope>
    <source>
        <strain evidence="2 3">Cm c5</strain>
    </source>
</reference>
<accession>A0A0K1EJI5</accession>
<proteinExistence type="predicted"/>
<dbReference type="Proteomes" id="UP000067626">
    <property type="component" value="Chromosome"/>
</dbReference>
<evidence type="ECO:0000313" key="3">
    <source>
        <dbReference type="Proteomes" id="UP000067626"/>
    </source>
</evidence>
<dbReference type="OrthoDB" id="5517793at2"/>
<sequence length="301" mass="33529">MAARTLDARHALLTLFPQVRYTLKRLEAHPLGAPHIATFEALAAEGLQVLAAELGIIDDITGAQALVDIADDQLDDFAARVSKAVLTLTGDDREHPLYLHYFGSKNLATFKRPVLGAQLVSMRKWVQSLTESEHATLQALVPELTQRIQQAEAAVQTREEARQQNRIFRDVGERYQWVERVNAARKVLYGALSQLPHQQTALPSDFADQFFLKDLKRKSDEEEEAEETVASMLATIQAQRDALVASEKRLAELEKAELAAKKAAAERAAQLAQLEDLTRAMMTLEKEHAALKKQLEATMKG</sequence>
<dbReference type="RefSeq" id="WP_050432638.1">
    <property type="nucleotide sequence ID" value="NZ_CP012159.1"/>
</dbReference>
<gene>
    <name evidence="2" type="ORF">CMC5_049040</name>
</gene>